<feature type="region of interest" description="Disordered" evidence="1">
    <location>
        <begin position="34"/>
        <end position="59"/>
    </location>
</feature>
<feature type="compositionally biased region" description="Basic and acidic residues" evidence="1">
    <location>
        <begin position="36"/>
        <end position="55"/>
    </location>
</feature>
<sequence>MGLKGKSFLARSREKKREKLEKFQAKEESLLQDIQAAEKREEERREKRQGAERRLHNSTRAANILRDRLRIRQERLALVHQQRATAEARLQILRHDKLVNDEACNNLEISHKQEPERRRKLQVELYRVIRDNERIKEETAFIYSKVEERFDELREKLKVLRSRERAIVENEKIVNEYQLKIHRQLEQRKSEEYHKQRMKEFIVYVMKMNLHAALSRKHMVERRGQHLVQMIQNFVNELERTTFRLSELKKQKCETRPLRKLQKKLRFAEIDCGSV</sequence>
<evidence type="ECO:0000313" key="2">
    <source>
        <dbReference type="EMBL" id="EDO47494.1"/>
    </source>
</evidence>
<dbReference type="PhylomeDB" id="A7RLW9"/>
<dbReference type="EMBL" id="DS469519">
    <property type="protein sequence ID" value="EDO47494.1"/>
    <property type="molecule type" value="Genomic_DNA"/>
</dbReference>
<protein>
    <submittedName>
        <fullName evidence="2">Uncharacterized protein</fullName>
    </submittedName>
</protein>
<organism evidence="2 3">
    <name type="scientific">Nematostella vectensis</name>
    <name type="common">Starlet sea anemone</name>
    <dbReference type="NCBI Taxonomy" id="45351"/>
    <lineage>
        <taxon>Eukaryota</taxon>
        <taxon>Metazoa</taxon>
        <taxon>Cnidaria</taxon>
        <taxon>Anthozoa</taxon>
        <taxon>Hexacorallia</taxon>
        <taxon>Actiniaria</taxon>
        <taxon>Edwardsiidae</taxon>
        <taxon>Nematostella</taxon>
    </lineage>
</organism>
<name>A7RLW9_NEMVE</name>
<dbReference type="InParanoid" id="A7RLW9"/>
<feature type="compositionally biased region" description="Basic and acidic residues" evidence="1">
    <location>
        <begin position="11"/>
        <end position="22"/>
    </location>
</feature>
<dbReference type="HOGENOM" id="CLU_1013008_0_0_1"/>
<feature type="region of interest" description="Disordered" evidence="1">
    <location>
        <begin position="1"/>
        <end position="22"/>
    </location>
</feature>
<dbReference type="Proteomes" id="UP000001593">
    <property type="component" value="Unassembled WGS sequence"/>
</dbReference>
<dbReference type="KEGG" id="nve:5519587"/>
<proteinExistence type="predicted"/>
<reference evidence="2 3" key="1">
    <citation type="journal article" date="2007" name="Science">
        <title>Sea anemone genome reveals ancestral eumetazoan gene repertoire and genomic organization.</title>
        <authorList>
            <person name="Putnam N.H."/>
            <person name="Srivastava M."/>
            <person name="Hellsten U."/>
            <person name="Dirks B."/>
            <person name="Chapman J."/>
            <person name="Salamov A."/>
            <person name="Terry A."/>
            <person name="Shapiro H."/>
            <person name="Lindquist E."/>
            <person name="Kapitonov V.V."/>
            <person name="Jurka J."/>
            <person name="Genikhovich G."/>
            <person name="Grigoriev I.V."/>
            <person name="Lucas S.M."/>
            <person name="Steele R.E."/>
            <person name="Finnerty J.R."/>
            <person name="Technau U."/>
            <person name="Martindale M.Q."/>
            <person name="Rokhsar D.S."/>
        </authorList>
    </citation>
    <scope>NUCLEOTIDE SEQUENCE [LARGE SCALE GENOMIC DNA]</scope>
    <source>
        <strain evidence="3">CH2 X CH6</strain>
    </source>
</reference>
<evidence type="ECO:0000313" key="3">
    <source>
        <dbReference type="Proteomes" id="UP000001593"/>
    </source>
</evidence>
<gene>
    <name evidence="2" type="ORF">NEMVEDRAFT_v1g239232</name>
</gene>
<dbReference type="OMA" id="NEEICHQ"/>
<keyword evidence="3" id="KW-1185">Reference proteome</keyword>
<accession>A7RLW9</accession>
<evidence type="ECO:0000256" key="1">
    <source>
        <dbReference type="SAM" id="MobiDB-lite"/>
    </source>
</evidence>
<dbReference type="AlphaFoldDB" id="A7RLW9"/>